<dbReference type="InterPro" id="IPR001750">
    <property type="entry name" value="ND/Mrp_TM"/>
</dbReference>
<feature type="transmembrane region" description="Helical" evidence="5">
    <location>
        <begin position="453"/>
        <end position="475"/>
    </location>
</feature>
<feature type="transmembrane region" description="Helical" evidence="5">
    <location>
        <begin position="278"/>
        <end position="296"/>
    </location>
</feature>
<evidence type="ECO:0000256" key="1">
    <source>
        <dbReference type="ARBA" id="ARBA00004141"/>
    </source>
</evidence>
<evidence type="ECO:0000259" key="6">
    <source>
        <dbReference type="Pfam" id="PF00361"/>
    </source>
</evidence>
<keyword evidence="3 5" id="KW-1133">Transmembrane helix</keyword>
<dbReference type="HAMAP" id="MF_00445">
    <property type="entry name" value="NDH1_NuoN_1"/>
    <property type="match status" value="1"/>
</dbReference>
<feature type="transmembrane region" description="Helical" evidence="5">
    <location>
        <begin position="373"/>
        <end position="391"/>
    </location>
</feature>
<feature type="transmembrane region" description="Helical" evidence="5">
    <location>
        <begin position="136"/>
        <end position="155"/>
    </location>
</feature>
<dbReference type="GO" id="GO:0008137">
    <property type="term" value="F:NADH dehydrogenase (ubiquinone) activity"/>
    <property type="evidence" value="ECO:0007669"/>
    <property type="project" value="InterPro"/>
</dbReference>
<feature type="domain" description="NADH:quinone oxidoreductase/Mrp antiporter transmembrane" evidence="6">
    <location>
        <begin position="132"/>
        <end position="422"/>
    </location>
</feature>
<feature type="transmembrane region" description="Helical" evidence="5">
    <location>
        <begin position="82"/>
        <end position="103"/>
    </location>
</feature>
<dbReference type="AlphaFoldDB" id="A0A5J4RW80"/>
<keyword evidence="2 5" id="KW-0812">Transmembrane</keyword>
<dbReference type="NCBIfam" id="TIGR01770">
    <property type="entry name" value="NDH_I_N"/>
    <property type="match status" value="1"/>
</dbReference>
<gene>
    <name evidence="7" type="ORF">EZS27_013757</name>
</gene>
<evidence type="ECO:0000313" key="7">
    <source>
        <dbReference type="EMBL" id="KAA6338217.1"/>
    </source>
</evidence>
<feature type="transmembrane region" description="Helical" evidence="5">
    <location>
        <begin position="397"/>
        <end position="427"/>
    </location>
</feature>
<feature type="transmembrane region" description="Helical" evidence="5">
    <location>
        <begin position="330"/>
        <end position="352"/>
    </location>
</feature>
<feature type="transmembrane region" description="Helical" evidence="5">
    <location>
        <begin position="12"/>
        <end position="29"/>
    </location>
</feature>
<evidence type="ECO:0000256" key="4">
    <source>
        <dbReference type="ARBA" id="ARBA00023136"/>
    </source>
</evidence>
<evidence type="ECO:0000256" key="5">
    <source>
        <dbReference type="SAM" id="Phobius"/>
    </source>
</evidence>
<feature type="transmembrane region" description="Helical" evidence="5">
    <location>
        <begin position="208"/>
        <end position="232"/>
    </location>
</feature>
<organism evidence="7">
    <name type="scientific">termite gut metagenome</name>
    <dbReference type="NCBI Taxonomy" id="433724"/>
    <lineage>
        <taxon>unclassified sequences</taxon>
        <taxon>metagenomes</taxon>
        <taxon>organismal metagenomes</taxon>
    </lineage>
</organism>
<dbReference type="InterPro" id="IPR010096">
    <property type="entry name" value="NADH-Q_OxRdtase_suN/2"/>
</dbReference>
<dbReference type="GO" id="GO:0016020">
    <property type="term" value="C:membrane"/>
    <property type="evidence" value="ECO:0007669"/>
    <property type="project" value="UniProtKB-SubCell"/>
</dbReference>
<reference evidence="7" key="1">
    <citation type="submission" date="2019-03" db="EMBL/GenBank/DDBJ databases">
        <title>Single cell metagenomics reveals metabolic interactions within the superorganism composed of flagellate Streblomastix strix and complex community of Bacteroidetes bacteria on its surface.</title>
        <authorList>
            <person name="Treitli S.C."/>
            <person name="Kolisko M."/>
            <person name="Husnik F."/>
            <person name="Keeling P."/>
            <person name="Hampl V."/>
        </authorList>
    </citation>
    <scope>NUCLEOTIDE SEQUENCE</scope>
    <source>
        <strain evidence="7">STM</strain>
    </source>
</reference>
<keyword evidence="4 5" id="KW-0472">Membrane</keyword>
<evidence type="ECO:0000256" key="3">
    <source>
        <dbReference type="ARBA" id="ARBA00022989"/>
    </source>
</evidence>
<feature type="transmembrane region" description="Helical" evidence="5">
    <location>
        <begin position="303"/>
        <end position="324"/>
    </location>
</feature>
<feature type="transmembrane region" description="Helical" evidence="5">
    <location>
        <begin position="167"/>
        <end position="188"/>
    </location>
</feature>
<accession>A0A5J4RW80</accession>
<feature type="transmembrane region" description="Helical" evidence="5">
    <location>
        <begin position="244"/>
        <end position="272"/>
    </location>
</feature>
<dbReference type="PANTHER" id="PTHR22773">
    <property type="entry name" value="NADH DEHYDROGENASE"/>
    <property type="match status" value="1"/>
</dbReference>
<dbReference type="EMBL" id="SNRY01000634">
    <property type="protein sequence ID" value="KAA6338217.1"/>
    <property type="molecule type" value="Genomic_DNA"/>
</dbReference>
<feature type="transmembrane region" description="Helical" evidence="5">
    <location>
        <begin position="41"/>
        <end position="62"/>
    </location>
</feature>
<protein>
    <submittedName>
        <fullName evidence="7">NADH-quinone oxidoreductase subunit N</fullName>
    </submittedName>
</protein>
<comment type="subcellular location">
    <subcellularLocation>
        <location evidence="1">Membrane</location>
        <topology evidence="1">Multi-pass membrane protein</topology>
    </subcellularLocation>
</comment>
<name>A0A5J4RW80_9ZZZZ</name>
<dbReference type="Pfam" id="PF00361">
    <property type="entry name" value="Proton_antipo_M"/>
    <property type="match status" value="1"/>
</dbReference>
<sequence>MDYSQFLILKEELSLVAVIVILFLADLFMSPDAHKLGGKAILNTCLPVILLTIHTVITIYFIPGSSPADAFGGMYHNVPIMSVVKSILNIGTLIVFLMAHKWLAREDTFIKQGEFYILTLCTLLGMYFMISAGHFLMFFIGLETASIPMLALVAFDKYRHHSFEAGAKYILTALFSSGLLLYGLSLIYGTTGTLYFNDIPAGITGEPIQIMAFVLFFAGMGFKISLVPFHLWTADVYEGAPTVVTGYLSVISKSSAAFVLMVVLIKVFAPLFAQWQEVLFWIIILSITVANLFAVRQRNIKRFMAFSAISQAGYIMLGVIGGSSEGMTALVYYLAVYMVSTLAAFLVISVTEQQSGKLEINDYNGFYLTNPKLAFLMTLSLFSLAGIPPFAGFFSKFFIFIAAFQAGFYVLVGIALVNTVISLYYYLLIVKAMYINKNDTPISTFRSDNYSKVGLAICTLGILILGIASVVYQTIDRFSFGI</sequence>
<dbReference type="GO" id="GO:0042773">
    <property type="term" value="P:ATP synthesis coupled electron transport"/>
    <property type="evidence" value="ECO:0007669"/>
    <property type="project" value="InterPro"/>
</dbReference>
<feature type="transmembrane region" description="Helical" evidence="5">
    <location>
        <begin position="115"/>
        <end position="130"/>
    </location>
</feature>
<proteinExistence type="inferred from homology"/>
<comment type="caution">
    <text evidence="7">The sequence shown here is derived from an EMBL/GenBank/DDBJ whole genome shotgun (WGS) entry which is preliminary data.</text>
</comment>
<evidence type="ECO:0000256" key="2">
    <source>
        <dbReference type="ARBA" id="ARBA00022692"/>
    </source>
</evidence>